<name>A0A2T2NUR8_CORCC</name>
<reference evidence="2 3" key="1">
    <citation type="journal article" date="2018" name="Front. Microbiol.">
        <title>Genome-Wide Analysis of Corynespora cassiicola Leaf Fall Disease Putative Effectors.</title>
        <authorList>
            <person name="Lopez D."/>
            <person name="Ribeiro S."/>
            <person name="Label P."/>
            <person name="Fumanal B."/>
            <person name="Venisse J.S."/>
            <person name="Kohler A."/>
            <person name="de Oliveira R.R."/>
            <person name="Labutti K."/>
            <person name="Lipzen A."/>
            <person name="Lail K."/>
            <person name="Bauer D."/>
            <person name="Ohm R.A."/>
            <person name="Barry K.W."/>
            <person name="Spatafora J."/>
            <person name="Grigoriev I.V."/>
            <person name="Martin F.M."/>
            <person name="Pujade-Renaud V."/>
        </authorList>
    </citation>
    <scope>NUCLEOTIDE SEQUENCE [LARGE SCALE GENOMIC DNA]</scope>
    <source>
        <strain evidence="2 3">Philippines</strain>
    </source>
</reference>
<accession>A0A2T2NUR8</accession>
<dbReference type="EMBL" id="KZ678133">
    <property type="protein sequence ID" value="PSN69175.1"/>
    <property type="molecule type" value="Genomic_DNA"/>
</dbReference>
<dbReference type="AlphaFoldDB" id="A0A2T2NUR8"/>
<sequence>MALPVVLLREFQTNTISNWAPGKLVLTYEVSIRLQCNPQLELLACETLSRNSKEWDVHFHFENGACEGKALPLLWDKGVYFDESCLKEWKLHLFAHFERSEAISTGKQTHSIQDTGTTKSPEDSLSQIDKISPYGSNDIGSSILVPVDHHDQSVQLSATLNIPRKRRPSKVYDLSSISDSDNTLVLREDGNKYENVLEAASSRTPIVLPSPPPEERYRADFLLASTINASEGQFGHRPKQLWDKALYQARTRIAHAKLIHGRYGVIIPKRCESCLERGVACLAYHPRLKGYPHRAESGRCGECRNRSTGCDLSSNPFDGLLLQDSDGQHTEQPADQGICNTEVMLDLMDFKMSELLD</sequence>
<proteinExistence type="predicted"/>
<gene>
    <name evidence="2" type="ORF">BS50DRAFT_490023</name>
</gene>
<evidence type="ECO:0000256" key="1">
    <source>
        <dbReference type="SAM" id="MobiDB-lite"/>
    </source>
</evidence>
<dbReference type="Proteomes" id="UP000240883">
    <property type="component" value="Unassembled WGS sequence"/>
</dbReference>
<organism evidence="2 3">
    <name type="scientific">Corynespora cassiicola Philippines</name>
    <dbReference type="NCBI Taxonomy" id="1448308"/>
    <lineage>
        <taxon>Eukaryota</taxon>
        <taxon>Fungi</taxon>
        <taxon>Dikarya</taxon>
        <taxon>Ascomycota</taxon>
        <taxon>Pezizomycotina</taxon>
        <taxon>Dothideomycetes</taxon>
        <taxon>Pleosporomycetidae</taxon>
        <taxon>Pleosporales</taxon>
        <taxon>Corynesporascaceae</taxon>
        <taxon>Corynespora</taxon>
    </lineage>
</organism>
<protein>
    <submittedName>
        <fullName evidence="2">Uncharacterized protein</fullName>
    </submittedName>
</protein>
<feature type="region of interest" description="Disordered" evidence="1">
    <location>
        <begin position="105"/>
        <end position="126"/>
    </location>
</feature>
<evidence type="ECO:0000313" key="2">
    <source>
        <dbReference type="EMBL" id="PSN69175.1"/>
    </source>
</evidence>
<dbReference type="OrthoDB" id="3794887at2759"/>
<evidence type="ECO:0000313" key="3">
    <source>
        <dbReference type="Proteomes" id="UP000240883"/>
    </source>
</evidence>
<keyword evidence="3" id="KW-1185">Reference proteome</keyword>